<evidence type="ECO:0000313" key="2">
    <source>
        <dbReference type="EMBL" id="POS69068.1"/>
    </source>
</evidence>
<feature type="chain" id="PRO_5015157457" evidence="1">
    <location>
        <begin position="25"/>
        <end position="66"/>
    </location>
</feature>
<dbReference type="EMBL" id="MAVT02002714">
    <property type="protein sequence ID" value="POS69068.1"/>
    <property type="molecule type" value="Genomic_DNA"/>
</dbReference>
<evidence type="ECO:0000256" key="1">
    <source>
        <dbReference type="SAM" id="SignalP"/>
    </source>
</evidence>
<sequence length="66" mass="6980">MRVPTSSLAIASVFSLCTTVFGQAEHQIYFCKDIDGKVAASDNFCASLGNKGVALQSPGMKVLQQV</sequence>
<accession>A0A2P5HFN6</accession>
<name>A0A2P5HFN6_DIAHE</name>
<evidence type="ECO:0000313" key="3">
    <source>
        <dbReference type="Proteomes" id="UP000094444"/>
    </source>
</evidence>
<comment type="caution">
    <text evidence="2">The sequence shown here is derived from an EMBL/GenBank/DDBJ whole genome shotgun (WGS) entry which is preliminary data.</text>
</comment>
<proteinExistence type="predicted"/>
<keyword evidence="3" id="KW-1185">Reference proteome</keyword>
<reference evidence="2" key="1">
    <citation type="submission" date="2017-09" db="EMBL/GenBank/DDBJ databases">
        <title>Polyketide synthases of a Diaporthe helianthi virulent isolate.</title>
        <authorList>
            <person name="Baroncelli R."/>
        </authorList>
    </citation>
    <scope>NUCLEOTIDE SEQUENCE [LARGE SCALE GENOMIC DNA]</scope>
    <source>
        <strain evidence="2">7/96</strain>
    </source>
</reference>
<organism evidence="2 3">
    <name type="scientific">Diaporthe helianthi</name>
    <dbReference type="NCBI Taxonomy" id="158607"/>
    <lineage>
        <taxon>Eukaryota</taxon>
        <taxon>Fungi</taxon>
        <taxon>Dikarya</taxon>
        <taxon>Ascomycota</taxon>
        <taxon>Pezizomycotina</taxon>
        <taxon>Sordariomycetes</taxon>
        <taxon>Sordariomycetidae</taxon>
        <taxon>Diaporthales</taxon>
        <taxon>Diaporthaceae</taxon>
        <taxon>Diaporthe</taxon>
    </lineage>
</organism>
<gene>
    <name evidence="2" type="ORF">DHEL01_v212536</name>
</gene>
<protein>
    <submittedName>
        <fullName evidence="2">Uncharacterized protein</fullName>
    </submittedName>
</protein>
<dbReference type="Proteomes" id="UP000094444">
    <property type="component" value="Unassembled WGS sequence"/>
</dbReference>
<dbReference type="AlphaFoldDB" id="A0A2P5HFN6"/>
<keyword evidence="1" id="KW-0732">Signal</keyword>
<dbReference type="InParanoid" id="A0A2P5HFN6"/>
<dbReference type="OrthoDB" id="4844711at2759"/>
<feature type="signal peptide" evidence="1">
    <location>
        <begin position="1"/>
        <end position="24"/>
    </location>
</feature>